<gene>
    <name evidence="3" type="ORF">A3D04_01415</name>
</gene>
<dbReference type="Proteomes" id="UP000177369">
    <property type="component" value="Unassembled WGS sequence"/>
</dbReference>
<dbReference type="InterPro" id="IPR011055">
    <property type="entry name" value="Dup_hybrid_motif"/>
</dbReference>
<feature type="transmembrane region" description="Helical" evidence="1">
    <location>
        <begin position="558"/>
        <end position="580"/>
    </location>
</feature>
<sequence>MPATAADIKSLVNNSSNQLGSSLAHSLSAQFGSILSSLPQLKGIDTSHISNSLAQTTSQEILKGAGSITNENQISGYVAEAIAANLEASKEVNPQLEELDLKGIYKQINKSAEAITKEHFEPLKSHAAGQSILDTLDHANKIAAENELIAREAETFAKEEHPIGAEETAQSLKQNTGEIAREYRNAFQNQLAHFTPGRPLTLEEVRKTKEEAYKTAYAAIEANLNKTSKYKEHLRDFSQNVMPMLGYKPLSPKEVEELGAGRAEPDLTAFTHKTGFSAKGVGLAMASNPRVQQEAFYTLLAHNRDQFAKDYKETEGQLKQYRQRVGSLNHGERLEYIRARKRFVILKNANNFVQNNPGKVQTYTDTFQAMEAGYRASWAGRASRATLNAFTGRVPGIHTPVMSKQVRDSFMAKRFFGGLAFRKGSFALGSAKGLGQLAQGAKMANPELMVANKALGWGKKFVAANLAGLFGLGMYFLALGKAVFTGFVVGAMAGGTVGAIAGGIIGFQIGVALAPFTFGLSIPVFTFLGVAVGGTFGALIGGLAGGMIALGIHSGSAAAVGAGVGGGVGGTVGGIVGFNVGAGLTATAMTAAIGVCIGSVVCAPFAPFLIAVSPAVVWAGGLFGGIVGAAVGTAIGATVGYLVGNYVVPFFSTIVTSVKNFFAGAFSGTTATGSGILGAFTGAAAGIWGGLSGASGAVLGFLGNVGGAIWGGLGGIGVSAATAGIPVAATFLTIGIGGTIVGINTSAIFFNPEGQEGAIVAGENDYFTLIKTVNEDSLQNSEISPPRDIIFTITITAKDLKLANITIDDNLRVKSETIDDRIIRDKDNNLINTICSNAIGAEIDANESKSCEFTIQTNANWVDSTVSNTISVQAIPENKSAVSDSATAIVIIGHPQLSCPQGWPLRSGYISQGPEGSTSHRRLLPEEAIDIGGNSMGTPTTATFTGTVQLIDTSDPINGYGYHVDISGNCNGVPFVARWAHLEYVNNTIQEGQSVAFGQIIGGIDATGHVVPSGEAGTHLHYSFFGLSMQEPFIPQNPIPRNCDEDCGVSW</sequence>
<feature type="transmembrane region" description="Helical" evidence="1">
    <location>
        <begin position="525"/>
        <end position="552"/>
    </location>
</feature>
<reference evidence="3 4" key="1">
    <citation type="journal article" date="2016" name="Nat. Commun.">
        <title>Thousands of microbial genomes shed light on interconnected biogeochemical processes in an aquifer system.</title>
        <authorList>
            <person name="Anantharaman K."/>
            <person name="Brown C.T."/>
            <person name="Hug L.A."/>
            <person name="Sharon I."/>
            <person name="Castelle C.J."/>
            <person name="Probst A.J."/>
            <person name="Thomas B.C."/>
            <person name="Singh A."/>
            <person name="Wilkins M.J."/>
            <person name="Karaoz U."/>
            <person name="Brodie E.L."/>
            <person name="Williams K.H."/>
            <person name="Hubbard S.S."/>
            <person name="Banfield J.F."/>
        </authorList>
    </citation>
    <scope>NUCLEOTIDE SEQUENCE [LARGE SCALE GENOMIC DNA]</scope>
</reference>
<evidence type="ECO:0000259" key="2">
    <source>
        <dbReference type="Pfam" id="PF01551"/>
    </source>
</evidence>
<dbReference type="Gene3D" id="2.70.70.10">
    <property type="entry name" value="Glucose Permease (Domain IIA)"/>
    <property type="match status" value="1"/>
</dbReference>
<feature type="transmembrane region" description="Helical" evidence="1">
    <location>
        <begin position="461"/>
        <end position="478"/>
    </location>
</feature>
<feature type="transmembrane region" description="Helical" evidence="1">
    <location>
        <begin position="592"/>
        <end position="616"/>
    </location>
</feature>
<feature type="transmembrane region" description="Helical" evidence="1">
    <location>
        <begin position="484"/>
        <end position="513"/>
    </location>
</feature>
<organism evidence="3 4">
    <name type="scientific">Candidatus Curtissbacteria bacterium RIFCSPHIGHO2_02_FULL_40_16b</name>
    <dbReference type="NCBI Taxonomy" id="1797714"/>
    <lineage>
        <taxon>Bacteria</taxon>
        <taxon>Candidatus Curtissiibacteriota</taxon>
    </lineage>
</organism>
<dbReference type="InterPro" id="IPR016047">
    <property type="entry name" value="M23ase_b-sheet_dom"/>
</dbReference>
<keyword evidence="1" id="KW-0812">Transmembrane</keyword>
<feature type="transmembrane region" description="Helical" evidence="1">
    <location>
        <begin position="622"/>
        <end position="648"/>
    </location>
</feature>
<dbReference type="Pfam" id="PF01551">
    <property type="entry name" value="Peptidase_M23"/>
    <property type="match status" value="1"/>
</dbReference>
<comment type="caution">
    <text evidence="3">The sequence shown here is derived from an EMBL/GenBank/DDBJ whole genome shotgun (WGS) entry which is preliminary data.</text>
</comment>
<protein>
    <recommendedName>
        <fullName evidence="2">M23ase beta-sheet core domain-containing protein</fullName>
    </recommendedName>
</protein>
<dbReference type="PANTHER" id="PTHR21666:SF270">
    <property type="entry name" value="MUREIN HYDROLASE ACTIVATOR ENVC"/>
    <property type="match status" value="1"/>
</dbReference>
<keyword evidence="1" id="KW-0472">Membrane</keyword>
<keyword evidence="1" id="KW-1133">Transmembrane helix</keyword>
<proteinExistence type="predicted"/>
<evidence type="ECO:0000313" key="4">
    <source>
        <dbReference type="Proteomes" id="UP000177369"/>
    </source>
</evidence>
<dbReference type="InterPro" id="IPR050570">
    <property type="entry name" value="Cell_wall_metabolism_enzyme"/>
</dbReference>
<dbReference type="STRING" id="1797714.A3D04_01415"/>
<feature type="transmembrane region" description="Helical" evidence="1">
    <location>
        <begin position="660"/>
        <end position="688"/>
    </location>
</feature>
<feature type="transmembrane region" description="Helical" evidence="1">
    <location>
        <begin position="725"/>
        <end position="750"/>
    </location>
</feature>
<evidence type="ECO:0000313" key="3">
    <source>
        <dbReference type="EMBL" id="OGD88987.1"/>
    </source>
</evidence>
<feature type="domain" description="M23ase beta-sheet core" evidence="2">
    <location>
        <begin position="927"/>
        <end position="1024"/>
    </location>
</feature>
<accession>A0A1F5GAY0</accession>
<dbReference type="EMBL" id="MFBD01000015">
    <property type="protein sequence ID" value="OGD88987.1"/>
    <property type="molecule type" value="Genomic_DNA"/>
</dbReference>
<name>A0A1F5GAY0_9BACT</name>
<feature type="transmembrane region" description="Helical" evidence="1">
    <location>
        <begin position="694"/>
        <end position="713"/>
    </location>
</feature>
<dbReference type="SUPFAM" id="SSF51261">
    <property type="entry name" value="Duplicated hybrid motif"/>
    <property type="match status" value="1"/>
</dbReference>
<dbReference type="AlphaFoldDB" id="A0A1F5GAY0"/>
<evidence type="ECO:0000256" key="1">
    <source>
        <dbReference type="SAM" id="Phobius"/>
    </source>
</evidence>
<dbReference type="PANTHER" id="PTHR21666">
    <property type="entry name" value="PEPTIDASE-RELATED"/>
    <property type="match status" value="1"/>
</dbReference>
<dbReference type="GO" id="GO:0004222">
    <property type="term" value="F:metalloendopeptidase activity"/>
    <property type="evidence" value="ECO:0007669"/>
    <property type="project" value="TreeGrafter"/>
</dbReference>